<dbReference type="OrthoDB" id="5357513at2759"/>
<keyword evidence="2" id="KW-0521">NADP</keyword>
<keyword evidence="3" id="KW-0560">Oxidoreductase</keyword>
<dbReference type="SUPFAM" id="SSF51430">
    <property type="entry name" value="NAD(P)-linked oxidoreductase"/>
    <property type="match status" value="1"/>
</dbReference>
<dbReference type="RefSeq" id="XP_025591752.1">
    <property type="nucleotide sequence ID" value="XM_025736831.2"/>
</dbReference>
<dbReference type="InterPro" id="IPR023210">
    <property type="entry name" value="NADP_OxRdtase_dom"/>
</dbReference>
<evidence type="ECO:0000256" key="1">
    <source>
        <dbReference type="ARBA" id="ARBA00007905"/>
    </source>
</evidence>
<dbReference type="STRING" id="56646.A0A2L2TS21"/>
<dbReference type="EMBL" id="LN649231">
    <property type="protein sequence ID" value="CEI68037.1"/>
    <property type="molecule type" value="Genomic_DNA"/>
</dbReference>
<dbReference type="KEGG" id="fvn:FVRRES_08114"/>
<evidence type="ECO:0000256" key="2">
    <source>
        <dbReference type="ARBA" id="ARBA00022857"/>
    </source>
</evidence>
<dbReference type="PANTHER" id="PTHR43827">
    <property type="entry name" value="2,5-DIKETO-D-GLUCONIC ACID REDUCTASE"/>
    <property type="match status" value="1"/>
</dbReference>
<name>A0A2L2TS21_9HYPO</name>
<evidence type="ECO:0000313" key="6">
    <source>
        <dbReference type="Proteomes" id="UP000245910"/>
    </source>
</evidence>
<sequence>MVPLAPILLPGKTPIPHFIYGTAWKWEKTADNVLEALHAGFRAIDTAPQSQNYNEALVGKALSTWLTLHPEEDAPERRIFLQSKFTDARGYKDFPKPFEDNDSPLVQVEKSLNQTLAHLGRGDAGQQPLDALLLHSPLETIDETMAYWAAMEAHVPSRVSYLGICNVSLPTFSQLYERATIKPVIVQNDFRPAHGFDISLLEYCRKRDVVYQAYAVLKGNMTLLESPLVRWLAHERGMSEPEALYCLLLSCWDGRLCILNGTRKEEAMRRDFSLIKNVGKLDKYIIDGFWEAMSSTESIDWPSDKSV</sequence>
<dbReference type="GO" id="GO:0016616">
    <property type="term" value="F:oxidoreductase activity, acting on the CH-OH group of donors, NAD or NADP as acceptor"/>
    <property type="evidence" value="ECO:0007669"/>
    <property type="project" value="UniProtKB-ARBA"/>
</dbReference>
<keyword evidence="6" id="KW-1185">Reference proteome</keyword>
<dbReference type="InterPro" id="IPR036812">
    <property type="entry name" value="NAD(P)_OxRdtase_dom_sf"/>
</dbReference>
<accession>A0A2L2TS21</accession>
<comment type="similarity">
    <text evidence="1">Belongs to the aldo/keto reductase family.</text>
</comment>
<evidence type="ECO:0000256" key="3">
    <source>
        <dbReference type="ARBA" id="ARBA00023002"/>
    </source>
</evidence>
<protein>
    <recommendedName>
        <fullName evidence="4">NADP-dependent oxidoreductase domain-containing protein</fullName>
    </recommendedName>
</protein>
<dbReference type="GeneID" id="37259753"/>
<feature type="domain" description="NADP-dependent oxidoreductase" evidence="4">
    <location>
        <begin position="27"/>
        <end position="220"/>
    </location>
</feature>
<evidence type="ECO:0000313" key="5">
    <source>
        <dbReference type="EMBL" id="CEI68037.1"/>
    </source>
</evidence>
<dbReference type="Gene3D" id="3.20.20.100">
    <property type="entry name" value="NADP-dependent oxidoreductase domain"/>
    <property type="match status" value="1"/>
</dbReference>
<organism evidence="5 6">
    <name type="scientific">Fusarium venenatum</name>
    <dbReference type="NCBI Taxonomy" id="56646"/>
    <lineage>
        <taxon>Eukaryota</taxon>
        <taxon>Fungi</taxon>
        <taxon>Dikarya</taxon>
        <taxon>Ascomycota</taxon>
        <taxon>Pezizomycotina</taxon>
        <taxon>Sordariomycetes</taxon>
        <taxon>Hypocreomycetidae</taxon>
        <taxon>Hypocreales</taxon>
        <taxon>Nectriaceae</taxon>
        <taxon>Fusarium</taxon>
    </lineage>
</organism>
<proteinExistence type="inferred from homology"/>
<dbReference type="InterPro" id="IPR020471">
    <property type="entry name" value="AKR"/>
</dbReference>
<dbReference type="PANTHER" id="PTHR43827:SF3">
    <property type="entry name" value="NADP-DEPENDENT OXIDOREDUCTASE DOMAIN-CONTAINING PROTEIN"/>
    <property type="match status" value="1"/>
</dbReference>
<dbReference type="Pfam" id="PF00248">
    <property type="entry name" value="Aldo_ket_red"/>
    <property type="match status" value="1"/>
</dbReference>
<dbReference type="AlphaFoldDB" id="A0A2L2TS21"/>
<reference evidence="6" key="1">
    <citation type="submission" date="2014-10" db="EMBL/GenBank/DDBJ databases">
        <authorList>
            <person name="King R."/>
        </authorList>
    </citation>
    <scope>NUCLEOTIDE SEQUENCE [LARGE SCALE GENOMIC DNA]</scope>
    <source>
        <strain evidence="6">A3/5</strain>
    </source>
</reference>
<dbReference type="Proteomes" id="UP000245910">
    <property type="component" value="Chromosome III"/>
</dbReference>
<evidence type="ECO:0000259" key="4">
    <source>
        <dbReference type="Pfam" id="PF00248"/>
    </source>
</evidence>